<comment type="caution">
    <text evidence="3">The sequence shown here is derived from an EMBL/GenBank/DDBJ whole genome shotgun (WGS) entry which is preliminary data.</text>
</comment>
<dbReference type="EMBL" id="JAWDJX010000001">
    <property type="protein sequence ID" value="KAK3058727.1"/>
    <property type="molecule type" value="Genomic_DNA"/>
</dbReference>
<dbReference type="PANTHER" id="PTHR11242">
    <property type="entry name" value="ARYL HYDROCARBON RECEPTOR INTERACTING PROTEIN RELATED"/>
    <property type="match status" value="1"/>
</dbReference>
<keyword evidence="1" id="KW-0677">Repeat</keyword>
<dbReference type="PANTHER" id="PTHR11242:SF0">
    <property type="entry name" value="TPR_REGION DOMAIN-CONTAINING PROTEIN"/>
    <property type="match status" value="1"/>
</dbReference>
<evidence type="ECO:0000313" key="3">
    <source>
        <dbReference type="EMBL" id="KAK3058727.1"/>
    </source>
</evidence>
<gene>
    <name evidence="3" type="ORF">LTR09_000292</name>
</gene>
<evidence type="ECO:0000256" key="1">
    <source>
        <dbReference type="ARBA" id="ARBA00022737"/>
    </source>
</evidence>
<keyword evidence="2" id="KW-0802">TPR repeat</keyword>
<name>A0AAJ0GJD0_9PEZI</name>
<evidence type="ECO:0000313" key="4">
    <source>
        <dbReference type="Proteomes" id="UP001271007"/>
    </source>
</evidence>
<proteinExistence type="predicted"/>
<dbReference type="SUPFAM" id="SSF48452">
    <property type="entry name" value="TPR-like"/>
    <property type="match status" value="1"/>
</dbReference>
<dbReference type="InterPro" id="IPR011990">
    <property type="entry name" value="TPR-like_helical_dom_sf"/>
</dbReference>
<dbReference type="InterPro" id="IPR039663">
    <property type="entry name" value="AIP/AIPL1/TTC9"/>
</dbReference>
<dbReference type="Gene3D" id="1.25.40.10">
    <property type="entry name" value="Tetratricopeptide repeat domain"/>
    <property type="match status" value="1"/>
</dbReference>
<dbReference type="AlphaFoldDB" id="A0AAJ0GJD0"/>
<protein>
    <submittedName>
        <fullName evidence="3">Uncharacterized protein</fullName>
    </submittedName>
</protein>
<reference evidence="3" key="1">
    <citation type="submission" date="2023-04" db="EMBL/GenBank/DDBJ databases">
        <title>Black Yeasts Isolated from many extreme environments.</title>
        <authorList>
            <person name="Coleine C."/>
            <person name="Stajich J.E."/>
            <person name="Selbmann L."/>
        </authorList>
    </citation>
    <scope>NUCLEOTIDE SEQUENCE</scope>
    <source>
        <strain evidence="3">CCFEE 5312</strain>
    </source>
</reference>
<sequence>MTELPKPHLLTLPPEIRESIYRLILNSTANRLSRPDEYTDYDYSDALVLYKINQKIYIESRKIFRDLNVFVRIETPWPEAQGHVSTEGHVPVLVKGDRAAKFTSHSMGVVIDAPQSPMQSTETETFVILVDDLEKFCKTWYYADLTHPGLNKFLRLSLELRDPYTPDWEEKRVPKSLQKQLLLPFGVVKDLRELVVSGDPKPLPSIETELREQQKMPHQSAEQCLREATQLKFEGNSELTAGHLRSALQKYVEAWEAMHIVIRGRKRHIHADIFYSKQLEEAPFEGKNGQSERLILRVQLVANTCLAYLKLEDWESASFWGMRSIGMLREAMGADGGHEIAPEDEAVLGFPAADQMGKIYYRTALAFKEMGDLGQARKLLRVASVYLPRDESVKKEMVATALRLG</sequence>
<organism evidence="3 4">
    <name type="scientific">Extremus antarcticus</name>
    <dbReference type="NCBI Taxonomy" id="702011"/>
    <lineage>
        <taxon>Eukaryota</taxon>
        <taxon>Fungi</taxon>
        <taxon>Dikarya</taxon>
        <taxon>Ascomycota</taxon>
        <taxon>Pezizomycotina</taxon>
        <taxon>Dothideomycetes</taxon>
        <taxon>Dothideomycetidae</taxon>
        <taxon>Mycosphaerellales</taxon>
        <taxon>Extremaceae</taxon>
        <taxon>Extremus</taxon>
    </lineage>
</organism>
<keyword evidence="4" id="KW-1185">Reference proteome</keyword>
<dbReference type="Proteomes" id="UP001271007">
    <property type="component" value="Unassembled WGS sequence"/>
</dbReference>
<evidence type="ECO:0000256" key="2">
    <source>
        <dbReference type="ARBA" id="ARBA00022803"/>
    </source>
</evidence>
<accession>A0AAJ0GJD0</accession>